<dbReference type="PANTHER" id="PTHR31096">
    <property type="entry name" value="ACT DOMAIN-CONTAINING PROTEIN ACR4-RELATED"/>
    <property type="match status" value="1"/>
</dbReference>
<name>A0ABS8TJG4_DATST</name>
<keyword evidence="5" id="KW-1185">Reference proteome</keyword>
<comment type="caution">
    <text evidence="4">The sequence shown here is derived from an EMBL/GenBank/DDBJ whole genome shotgun (WGS) entry which is preliminary data.</text>
</comment>
<feature type="compositionally biased region" description="Polar residues" evidence="3">
    <location>
        <begin position="177"/>
        <end position="191"/>
    </location>
</feature>
<protein>
    <recommendedName>
        <fullName evidence="2">ACT domain-containing protein ACR</fullName>
    </recommendedName>
    <alternativeName>
        <fullName evidence="2">Protein ACT DOMAIN REPEATS</fullName>
    </alternativeName>
</protein>
<accession>A0ABS8TJG4</accession>
<evidence type="ECO:0000256" key="2">
    <source>
        <dbReference type="RuleBase" id="RU369043"/>
    </source>
</evidence>
<evidence type="ECO:0000256" key="3">
    <source>
        <dbReference type="SAM" id="MobiDB-lite"/>
    </source>
</evidence>
<gene>
    <name evidence="4" type="ORF">HAX54_011314</name>
</gene>
<organism evidence="4 5">
    <name type="scientific">Datura stramonium</name>
    <name type="common">Jimsonweed</name>
    <name type="synonym">Common thornapple</name>
    <dbReference type="NCBI Taxonomy" id="4076"/>
    <lineage>
        <taxon>Eukaryota</taxon>
        <taxon>Viridiplantae</taxon>
        <taxon>Streptophyta</taxon>
        <taxon>Embryophyta</taxon>
        <taxon>Tracheophyta</taxon>
        <taxon>Spermatophyta</taxon>
        <taxon>Magnoliopsida</taxon>
        <taxon>eudicotyledons</taxon>
        <taxon>Gunneridae</taxon>
        <taxon>Pentapetalae</taxon>
        <taxon>asterids</taxon>
        <taxon>lamiids</taxon>
        <taxon>Solanales</taxon>
        <taxon>Solanaceae</taxon>
        <taxon>Solanoideae</taxon>
        <taxon>Datureae</taxon>
        <taxon>Datura</taxon>
    </lineage>
</organism>
<dbReference type="InterPro" id="IPR040217">
    <property type="entry name" value="ACR1-12"/>
</dbReference>
<evidence type="ECO:0000313" key="5">
    <source>
        <dbReference type="Proteomes" id="UP000823775"/>
    </source>
</evidence>
<dbReference type="SUPFAM" id="SSF55021">
    <property type="entry name" value="ACT-like"/>
    <property type="match status" value="1"/>
</dbReference>
<dbReference type="PANTHER" id="PTHR31096:SF7">
    <property type="entry name" value="ACT DOMAIN-CONTAINING PROTEIN ACR1"/>
    <property type="match status" value="1"/>
</dbReference>
<comment type="function">
    <text evidence="2">Binds amino acids.</text>
</comment>
<evidence type="ECO:0000313" key="4">
    <source>
        <dbReference type="EMBL" id="MCD7471034.1"/>
    </source>
</evidence>
<dbReference type="InterPro" id="IPR045865">
    <property type="entry name" value="ACT-like_dom_sf"/>
</dbReference>
<feature type="region of interest" description="Disordered" evidence="3">
    <location>
        <begin position="172"/>
        <end position="191"/>
    </location>
</feature>
<keyword evidence="1 2" id="KW-0677">Repeat</keyword>
<evidence type="ECO:0000256" key="1">
    <source>
        <dbReference type="ARBA" id="ARBA00022737"/>
    </source>
</evidence>
<sequence>MSEISAVLAELGCHVSGAVAWTHNNRAACIVYLEDGLLGQSWTPIGWPKYRPNWRMLLRPTIMKGSDGVEDDVVRRQKKGRCTRTEVKIENCKEKGYSIVTGLRLDVTTQNRVGLLSDITSVWEKQLSISRAEVGVQGEQAVGTFYVKDASGQAVNPETLETVEEIRHCLVEDKSSGRPSSQPSTLSNTNA</sequence>
<dbReference type="EMBL" id="JACEIK010001640">
    <property type="protein sequence ID" value="MCD7471034.1"/>
    <property type="molecule type" value="Genomic_DNA"/>
</dbReference>
<dbReference type="Proteomes" id="UP000823775">
    <property type="component" value="Unassembled WGS sequence"/>
</dbReference>
<reference evidence="4 5" key="1">
    <citation type="journal article" date="2021" name="BMC Genomics">
        <title>Datura genome reveals duplications of psychoactive alkaloid biosynthetic genes and high mutation rate following tissue culture.</title>
        <authorList>
            <person name="Rajewski A."/>
            <person name="Carter-House D."/>
            <person name="Stajich J."/>
            <person name="Litt A."/>
        </authorList>
    </citation>
    <scope>NUCLEOTIDE SEQUENCE [LARGE SCALE GENOMIC DNA]</scope>
    <source>
        <strain evidence="4">AR-01</strain>
    </source>
</reference>
<proteinExistence type="predicted"/>